<reference evidence="2" key="1">
    <citation type="submission" date="2016-04" db="EMBL/GenBank/DDBJ databases">
        <authorList>
            <person name="Evans L.H."/>
            <person name="Alamgir A."/>
            <person name="Owens N."/>
            <person name="Weber N.D."/>
            <person name="Virtaneva K."/>
            <person name="Barbian K."/>
            <person name="Babar A."/>
            <person name="Rosenke K."/>
        </authorList>
    </citation>
    <scope>NUCLEOTIDE SEQUENCE [LARGE SCALE GENOMIC DNA]</scope>
    <source>
        <strain evidence="2">CBS 101.48</strain>
    </source>
</reference>
<dbReference type="InterPro" id="IPR013927">
    <property type="entry name" value="TF_Opi1_Ccg-8"/>
</dbReference>
<dbReference type="GO" id="GO:0030968">
    <property type="term" value="P:endoplasmic reticulum unfolded protein response"/>
    <property type="evidence" value="ECO:0007669"/>
    <property type="project" value="TreeGrafter"/>
</dbReference>
<proteinExistence type="predicted"/>
<name>A0A163JFT4_ABSGL</name>
<feature type="region of interest" description="Disordered" evidence="1">
    <location>
        <begin position="290"/>
        <end position="317"/>
    </location>
</feature>
<feature type="compositionally biased region" description="Basic and acidic residues" evidence="1">
    <location>
        <begin position="1"/>
        <end position="11"/>
    </location>
</feature>
<organism evidence="2">
    <name type="scientific">Absidia glauca</name>
    <name type="common">Pin mould</name>
    <dbReference type="NCBI Taxonomy" id="4829"/>
    <lineage>
        <taxon>Eukaryota</taxon>
        <taxon>Fungi</taxon>
        <taxon>Fungi incertae sedis</taxon>
        <taxon>Mucoromycota</taxon>
        <taxon>Mucoromycotina</taxon>
        <taxon>Mucoromycetes</taxon>
        <taxon>Mucorales</taxon>
        <taxon>Cunninghamellaceae</taxon>
        <taxon>Absidia</taxon>
    </lineage>
</organism>
<dbReference type="AlphaFoldDB" id="A0A163JFT4"/>
<dbReference type="PANTHER" id="PTHR38406">
    <property type="entry name" value="TRANSCRIPTIONAL REPRESSOR OPI1"/>
    <property type="match status" value="1"/>
</dbReference>
<feature type="region of interest" description="Disordered" evidence="1">
    <location>
        <begin position="1"/>
        <end position="56"/>
    </location>
</feature>
<evidence type="ECO:0000313" key="2">
    <source>
        <dbReference type="EMBL" id="SAM01096.1"/>
    </source>
</evidence>
<dbReference type="GO" id="GO:0003714">
    <property type="term" value="F:transcription corepressor activity"/>
    <property type="evidence" value="ECO:0007669"/>
    <property type="project" value="InterPro"/>
</dbReference>
<feature type="compositionally biased region" description="Low complexity" evidence="1">
    <location>
        <begin position="15"/>
        <end position="25"/>
    </location>
</feature>
<evidence type="ECO:0000313" key="3">
    <source>
        <dbReference type="Proteomes" id="UP000078561"/>
    </source>
</evidence>
<sequence length="317" mass="35285">MHDFDPYDNPRQRSSKSYGGSRSTSPLRGAPYTKPYSPHHQYRHRPSRTDTTTTSATSSAWQQLVVGASSAAGTTAAVVSEESMKCMKYCLNWLQYAMQHIEQQMGLIRTFLVSLATSQTTSTSSSLAVPATSPSVLSAVKKDVVDTLRKVVDIISRYAGSSLPYHAKIAVRGFILSLPGRWATLNDIRSTTTSPMNSPMLSASSTSRMDADIPKEEETALRLLNFGQESVDMLHSISSVFSETVDRAEVWIDRLRLRPPETHLEDQPIQLPSIHTLDQALQHPYAPPDIQLGHAQPHPHHHHQQLHHHQPPMDIIE</sequence>
<dbReference type="Pfam" id="PF08618">
    <property type="entry name" value="Opi1"/>
    <property type="match status" value="1"/>
</dbReference>
<accession>A0A163JFT4</accession>
<dbReference type="GO" id="GO:0005634">
    <property type="term" value="C:nucleus"/>
    <property type="evidence" value="ECO:0007669"/>
    <property type="project" value="TreeGrafter"/>
</dbReference>
<dbReference type="STRING" id="4829.A0A163JFT4"/>
<feature type="compositionally biased region" description="Basic residues" evidence="1">
    <location>
        <begin position="297"/>
        <end position="310"/>
    </location>
</feature>
<gene>
    <name evidence="2" type="primary">ABSGL_06833.1 scaffold 8678</name>
</gene>
<dbReference type="OrthoDB" id="2441642at2759"/>
<keyword evidence="3" id="KW-1185">Reference proteome</keyword>
<evidence type="ECO:0008006" key="4">
    <source>
        <dbReference type="Google" id="ProtNLM"/>
    </source>
</evidence>
<dbReference type="GO" id="GO:0005783">
    <property type="term" value="C:endoplasmic reticulum"/>
    <property type="evidence" value="ECO:0007669"/>
    <property type="project" value="TreeGrafter"/>
</dbReference>
<dbReference type="GO" id="GO:0008654">
    <property type="term" value="P:phospholipid biosynthetic process"/>
    <property type="evidence" value="ECO:0007669"/>
    <property type="project" value="TreeGrafter"/>
</dbReference>
<dbReference type="PANTHER" id="PTHR38406:SF1">
    <property type="entry name" value="TRANSCRIPTIONAL REPRESSOR OPI1"/>
    <property type="match status" value="1"/>
</dbReference>
<dbReference type="GO" id="GO:0006357">
    <property type="term" value="P:regulation of transcription by RNA polymerase II"/>
    <property type="evidence" value="ECO:0007669"/>
    <property type="project" value="TreeGrafter"/>
</dbReference>
<dbReference type="Proteomes" id="UP000078561">
    <property type="component" value="Unassembled WGS sequence"/>
</dbReference>
<evidence type="ECO:0000256" key="1">
    <source>
        <dbReference type="SAM" id="MobiDB-lite"/>
    </source>
</evidence>
<protein>
    <recommendedName>
        <fullName evidence="4">Opi1-domain-containing protein</fullName>
    </recommendedName>
</protein>
<dbReference type="EMBL" id="LT553503">
    <property type="protein sequence ID" value="SAM01096.1"/>
    <property type="molecule type" value="Genomic_DNA"/>
</dbReference>
<dbReference type="OMA" id="GQESVDM"/>
<dbReference type="InParanoid" id="A0A163JFT4"/>